<evidence type="ECO:0000256" key="4">
    <source>
        <dbReference type="ARBA" id="ARBA00022618"/>
    </source>
</evidence>
<dbReference type="InterPro" id="IPR007128">
    <property type="entry name" value="PMF1/Nnf1"/>
</dbReference>
<evidence type="ECO:0000256" key="2">
    <source>
        <dbReference type="ARBA" id="ARBA00004629"/>
    </source>
</evidence>
<keyword evidence="5" id="KW-0498">Mitosis</keyword>
<evidence type="ECO:0000256" key="1">
    <source>
        <dbReference type="ARBA" id="ARBA00004123"/>
    </source>
</evidence>
<feature type="region of interest" description="Disordered" evidence="10">
    <location>
        <begin position="1"/>
        <end position="33"/>
    </location>
</feature>
<dbReference type="PANTHER" id="PTHR15459:SF3">
    <property type="entry name" value="POLYAMINE-MODULATED FACTOR 1"/>
    <property type="match status" value="1"/>
</dbReference>
<reference evidence="11" key="2">
    <citation type="submission" date="2025-08" db="UniProtKB">
        <authorList>
            <consortium name="Ensembl"/>
        </authorList>
    </citation>
    <scope>IDENTIFICATION</scope>
</reference>
<dbReference type="GO" id="GO:0051301">
    <property type="term" value="P:cell division"/>
    <property type="evidence" value="ECO:0007669"/>
    <property type="project" value="UniProtKB-KW"/>
</dbReference>
<dbReference type="Proteomes" id="UP000472263">
    <property type="component" value="Chromosome 10"/>
</dbReference>
<keyword evidence="9" id="KW-0137">Centromere</keyword>
<reference evidence="11" key="3">
    <citation type="submission" date="2025-09" db="UniProtKB">
        <authorList>
            <consortium name="Ensembl"/>
        </authorList>
    </citation>
    <scope>IDENTIFICATION</scope>
</reference>
<reference evidence="11" key="1">
    <citation type="submission" date="2019-06" db="EMBL/GenBank/DDBJ databases">
        <authorList>
            <consortium name="Wellcome Sanger Institute Data Sharing"/>
        </authorList>
    </citation>
    <scope>NUCLEOTIDE SEQUENCE [LARGE SCALE GENOMIC DNA]</scope>
</reference>
<dbReference type="GO" id="GO:0000444">
    <property type="term" value="C:MIS12/MIND type complex"/>
    <property type="evidence" value="ECO:0007669"/>
    <property type="project" value="InterPro"/>
</dbReference>
<keyword evidence="6" id="KW-0995">Kinetochore</keyword>
<sequence length="225" mass="25433">MEESGEVSQKENAGNVCTAENDEGQTSEATGEVDVCKPCEGAEARRSRLKLFNKVMEKSLAKFIDDANVSFQSFAKTFQPLSKKKPQVMESIHKQFIEDLQRIIQEDINRLIEEGQLQCKLDELDKLQLAAKDNLEPSWRPSGVPEQDLSSFVMPYYQKQEAYLRRELKKIQAENAALAQRVQAGREGVAQTEQRIAAAVDEWKASVREYQRLASSLCPADTFDV</sequence>
<accession>A0A667XVQ7</accession>
<keyword evidence="8" id="KW-0131">Cell cycle</keyword>
<dbReference type="PANTHER" id="PTHR15459">
    <property type="entry name" value="POLYAMINE-MODULATED FACTOR 1"/>
    <property type="match status" value="1"/>
</dbReference>
<gene>
    <name evidence="11" type="primary">pmf1</name>
</gene>
<evidence type="ECO:0000256" key="10">
    <source>
        <dbReference type="SAM" id="MobiDB-lite"/>
    </source>
</evidence>
<proteinExistence type="predicted"/>
<dbReference type="GO" id="GO:0007059">
    <property type="term" value="P:chromosome segregation"/>
    <property type="evidence" value="ECO:0007669"/>
    <property type="project" value="TreeGrafter"/>
</dbReference>
<evidence type="ECO:0000256" key="8">
    <source>
        <dbReference type="ARBA" id="ARBA00023306"/>
    </source>
</evidence>
<dbReference type="Ensembl" id="ENSMMDT00005018851.1">
    <property type="protein sequence ID" value="ENSMMDP00005018403.1"/>
    <property type="gene ID" value="ENSMMDG00005009183.1"/>
</dbReference>
<keyword evidence="7" id="KW-0539">Nucleus</keyword>
<evidence type="ECO:0000256" key="9">
    <source>
        <dbReference type="ARBA" id="ARBA00023328"/>
    </source>
</evidence>
<evidence type="ECO:0000256" key="7">
    <source>
        <dbReference type="ARBA" id="ARBA00023242"/>
    </source>
</evidence>
<dbReference type="OrthoDB" id="18453at2759"/>
<dbReference type="InParanoid" id="A0A667XVQ7"/>
<evidence type="ECO:0000256" key="6">
    <source>
        <dbReference type="ARBA" id="ARBA00022838"/>
    </source>
</evidence>
<organism evidence="11 12">
    <name type="scientific">Myripristis murdjan</name>
    <name type="common">pinecone soldierfish</name>
    <dbReference type="NCBI Taxonomy" id="586833"/>
    <lineage>
        <taxon>Eukaryota</taxon>
        <taxon>Metazoa</taxon>
        <taxon>Chordata</taxon>
        <taxon>Craniata</taxon>
        <taxon>Vertebrata</taxon>
        <taxon>Euteleostomi</taxon>
        <taxon>Actinopterygii</taxon>
        <taxon>Neopterygii</taxon>
        <taxon>Teleostei</taxon>
        <taxon>Neoteleostei</taxon>
        <taxon>Acanthomorphata</taxon>
        <taxon>Holocentriformes</taxon>
        <taxon>Holocentridae</taxon>
        <taxon>Myripristis</taxon>
    </lineage>
</organism>
<keyword evidence="4" id="KW-0132">Cell division</keyword>
<evidence type="ECO:0000256" key="5">
    <source>
        <dbReference type="ARBA" id="ARBA00022776"/>
    </source>
</evidence>
<feature type="compositionally biased region" description="Polar residues" evidence="10">
    <location>
        <begin position="1"/>
        <end position="12"/>
    </location>
</feature>
<comment type="subcellular location">
    <subcellularLocation>
        <location evidence="2">Chromosome</location>
        <location evidence="2">Centromere</location>
        <location evidence="2">Kinetochore</location>
    </subcellularLocation>
    <subcellularLocation>
        <location evidence="1">Nucleus</location>
    </subcellularLocation>
</comment>
<name>A0A667XVQ7_9TELE</name>
<dbReference type="GeneTree" id="ENSGT00940000162656"/>
<dbReference type="GO" id="GO:0005634">
    <property type="term" value="C:nucleus"/>
    <property type="evidence" value="ECO:0007669"/>
    <property type="project" value="UniProtKB-SubCell"/>
</dbReference>
<dbReference type="Pfam" id="PF03980">
    <property type="entry name" value="Nnf1"/>
    <property type="match status" value="1"/>
</dbReference>
<dbReference type="AlphaFoldDB" id="A0A667XVQ7"/>
<keyword evidence="3" id="KW-0158">Chromosome</keyword>
<evidence type="ECO:0000313" key="11">
    <source>
        <dbReference type="Ensembl" id="ENSMMDP00005018403.1"/>
    </source>
</evidence>
<protein>
    <submittedName>
        <fullName evidence="11">Si:dkey-6i22.5</fullName>
    </submittedName>
</protein>
<keyword evidence="12" id="KW-1185">Reference proteome</keyword>
<evidence type="ECO:0000256" key="3">
    <source>
        <dbReference type="ARBA" id="ARBA00022454"/>
    </source>
</evidence>
<evidence type="ECO:0000313" key="12">
    <source>
        <dbReference type="Proteomes" id="UP000472263"/>
    </source>
</evidence>